<proteinExistence type="predicted"/>
<dbReference type="EMBL" id="CAJNBJ010000016">
    <property type="protein sequence ID" value="CAE6758579.1"/>
    <property type="molecule type" value="Genomic_DNA"/>
</dbReference>
<name>A0ABM8RKV7_9BACT</name>
<dbReference type="RefSeq" id="WP_213042681.1">
    <property type="nucleotide sequence ID" value="NZ_CAJNBJ010000016.1"/>
</dbReference>
<reference evidence="3 4" key="1">
    <citation type="submission" date="2021-02" db="EMBL/GenBank/DDBJ databases">
        <authorList>
            <person name="Han P."/>
        </authorList>
    </citation>
    <scope>NUCLEOTIDE SEQUENCE [LARGE SCALE GENOMIC DNA]</scope>
    <source>
        <strain evidence="3">Candidatus Nitrospira sp. ZN2</strain>
    </source>
</reference>
<keyword evidence="1" id="KW-0175">Coiled coil</keyword>
<comment type="caution">
    <text evidence="3">The sequence shown here is derived from an EMBL/GenBank/DDBJ whole genome shotgun (WGS) entry which is preliminary data.</text>
</comment>
<feature type="signal peptide" evidence="2">
    <location>
        <begin position="1"/>
        <end position="26"/>
    </location>
</feature>
<accession>A0ABM8RKV7</accession>
<evidence type="ECO:0000256" key="1">
    <source>
        <dbReference type="SAM" id="Coils"/>
    </source>
</evidence>
<feature type="chain" id="PRO_5045192985" evidence="2">
    <location>
        <begin position="27"/>
        <end position="247"/>
    </location>
</feature>
<sequence length="247" mass="27012">MATYIHVKAALTTLFLLGTMAATVHAEQWNGSQTPTGAIWRPGTVALGFEPAAGGGKKPLLEIQRPLSGDEEILLSLRSTFRDATATVLQADTKRVYLGGAAGRTDLVPDGVFDLAVGRGIAVGVNNLTERLPTDYKLVVGGKILAEEVRIKLIKDWADFVFQPDYQLKSLPEVEGFIQSHHHLPDMPSAVEAEQQGIGLGDMQARLLRKIEELTLHAIEQHQNIAALQARLQQLEQDRSSLHVQDR</sequence>
<evidence type="ECO:0000313" key="3">
    <source>
        <dbReference type="EMBL" id="CAE6758579.1"/>
    </source>
</evidence>
<feature type="coiled-coil region" evidence="1">
    <location>
        <begin position="218"/>
        <end position="245"/>
    </location>
</feature>
<protein>
    <submittedName>
        <fullName evidence="3">Uncharacterized protein</fullName>
    </submittedName>
</protein>
<dbReference type="Proteomes" id="UP000675880">
    <property type="component" value="Unassembled WGS sequence"/>
</dbReference>
<evidence type="ECO:0000256" key="2">
    <source>
        <dbReference type="SAM" id="SignalP"/>
    </source>
</evidence>
<keyword evidence="2" id="KW-0732">Signal</keyword>
<keyword evidence="4" id="KW-1185">Reference proteome</keyword>
<evidence type="ECO:0000313" key="4">
    <source>
        <dbReference type="Proteomes" id="UP000675880"/>
    </source>
</evidence>
<gene>
    <name evidence="3" type="ORF">NSPZN2_30528</name>
</gene>
<organism evidence="3 4">
    <name type="scientific">Nitrospira defluvii</name>
    <dbReference type="NCBI Taxonomy" id="330214"/>
    <lineage>
        <taxon>Bacteria</taxon>
        <taxon>Pseudomonadati</taxon>
        <taxon>Nitrospirota</taxon>
        <taxon>Nitrospiria</taxon>
        <taxon>Nitrospirales</taxon>
        <taxon>Nitrospiraceae</taxon>
        <taxon>Nitrospira</taxon>
    </lineage>
</organism>